<dbReference type="AlphaFoldDB" id="A0AAW0CM22"/>
<feature type="compositionally biased region" description="Basic and acidic residues" evidence="1">
    <location>
        <begin position="1"/>
        <end position="10"/>
    </location>
</feature>
<reference evidence="2 3" key="1">
    <citation type="submission" date="2024-01" db="EMBL/GenBank/DDBJ databases">
        <title>A draft genome for a cacao thread blight-causing isolate of Paramarasmius palmivorus.</title>
        <authorList>
            <person name="Baruah I.K."/>
            <person name="Bukari Y."/>
            <person name="Amoako-Attah I."/>
            <person name="Meinhardt L.W."/>
            <person name="Bailey B.A."/>
            <person name="Cohen S.P."/>
        </authorList>
    </citation>
    <scope>NUCLEOTIDE SEQUENCE [LARGE SCALE GENOMIC DNA]</scope>
    <source>
        <strain evidence="2 3">GH-12</strain>
    </source>
</reference>
<dbReference type="EMBL" id="JAYKXP010000036">
    <property type="protein sequence ID" value="KAK7040775.1"/>
    <property type="molecule type" value="Genomic_DNA"/>
</dbReference>
<gene>
    <name evidence="2" type="ORF">VNI00_009681</name>
</gene>
<protein>
    <submittedName>
        <fullName evidence="2">Uncharacterized protein</fullName>
    </submittedName>
</protein>
<keyword evidence="3" id="KW-1185">Reference proteome</keyword>
<sequence length="260" mass="29699">MAGSVEDAHSYNHSGQTEDLASESLRAKAKVLSDMRDRYVVEVTAKQETIRELVEAIGKFNVASPRRPKLHKEEVHTEMTFCSRDQKYHAFPTTYDPKTERESELDAKTQLTLSMLMQGSGMRILSLDACHARTVDYQASCVLDIYFHTSNGLGKHRGPFIDHFFCDLIIATAFRFDLEFKIELDSSNQSTTAENQLGERIVYYKPRLFEEMGPAFIEYMKDFSTQCRFPIDHLSFFVQRLSGVLSQAFFDGVCQIRSGT</sequence>
<evidence type="ECO:0000256" key="1">
    <source>
        <dbReference type="SAM" id="MobiDB-lite"/>
    </source>
</evidence>
<name>A0AAW0CM22_9AGAR</name>
<accession>A0AAW0CM22</accession>
<feature type="region of interest" description="Disordered" evidence="1">
    <location>
        <begin position="1"/>
        <end position="22"/>
    </location>
</feature>
<proteinExistence type="predicted"/>
<evidence type="ECO:0000313" key="2">
    <source>
        <dbReference type="EMBL" id="KAK7040775.1"/>
    </source>
</evidence>
<comment type="caution">
    <text evidence="2">The sequence shown here is derived from an EMBL/GenBank/DDBJ whole genome shotgun (WGS) entry which is preliminary data.</text>
</comment>
<evidence type="ECO:0000313" key="3">
    <source>
        <dbReference type="Proteomes" id="UP001383192"/>
    </source>
</evidence>
<organism evidence="2 3">
    <name type="scientific">Paramarasmius palmivorus</name>
    <dbReference type="NCBI Taxonomy" id="297713"/>
    <lineage>
        <taxon>Eukaryota</taxon>
        <taxon>Fungi</taxon>
        <taxon>Dikarya</taxon>
        <taxon>Basidiomycota</taxon>
        <taxon>Agaricomycotina</taxon>
        <taxon>Agaricomycetes</taxon>
        <taxon>Agaricomycetidae</taxon>
        <taxon>Agaricales</taxon>
        <taxon>Marasmiineae</taxon>
        <taxon>Marasmiaceae</taxon>
        <taxon>Paramarasmius</taxon>
    </lineage>
</organism>
<dbReference type="Proteomes" id="UP001383192">
    <property type="component" value="Unassembled WGS sequence"/>
</dbReference>